<organism evidence="2 3">
    <name type="scientific">Vitis vinifera</name>
    <name type="common">Grape</name>
    <dbReference type="NCBI Taxonomy" id="29760"/>
    <lineage>
        <taxon>Eukaryota</taxon>
        <taxon>Viridiplantae</taxon>
        <taxon>Streptophyta</taxon>
        <taxon>Embryophyta</taxon>
        <taxon>Tracheophyta</taxon>
        <taxon>Spermatophyta</taxon>
        <taxon>Magnoliopsida</taxon>
        <taxon>eudicotyledons</taxon>
        <taxon>Gunneridae</taxon>
        <taxon>Pentapetalae</taxon>
        <taxon>rosids</taxon>
        <taxon>Vitales</taxon>
        <taxon>Vitaceae</taxon>
        <taxon>Viteae</taxon>
        <taxon>Vitis</taxon>
    </lineage>
</organism>
<name>A0A438BYA7_VITVI</name>
<dbReference type="AlphaFoldDB" id="A0A438BYA7"/>
<reference evidence="2 3" key="1">
    <citation type="journal article" date="2018" name="PLoS Genet.">
        <title>Population sequencing reveals clonal diversity and ancestral inbreeding in the grapevine cultivar Chardonnay.</title>
        <authorList>
            <person name="Roach M.J."/>
            <person name="Johnson D.L."/>
            <person name="Bohlmann J."/>
            <person name="van Vuuren H.J."/>
            <person name="Jones S.J."/>
            <person name="Pretorius I.S."/>
            <person name="Schmidt S.A."/>
            <person name="Borneman A.R."/>
        </authorList>
    </citation>
    <scope>NUCLEOTIDE SEQUENCE [LARGE SCALE GENOMIC DNA]</scope>
    <source>
        <strain evidence="3">cv. Chardonnay</strain>
        <tissue evidence="2">Leaf</tissue>
    </source>
</reference>
<dbReference type="Proteomes" id="UP000288805">
    <property type="component" value="Unassembled WGS sequence"/>
</dbReference>
<dbReference type="EMBL" id="QGNW01002592">
    <property type="protein sequence ID" value="RVW15981.1"/>
    <property type="molecule type" value="Genomic_DNA"/>
</dbReference>
<feature type="region of interest" description="Disordered" evidence="1">
    <location>
        <begin position="216"/>
        <end position="254"/>
    </location>
</feature>
<comment type="caution">
    <text evidence="2">The sequence shown here is derived from an EMBL/GenBank/DDBJ whole genome shotgun (WGS) entry which is preliminary data.</text>
</comment>
<gene>
    <name evidence="2" type="ORF">CK203_101963</name>
</gene>
<protein>
    <submittedName>
        <fullName evidence="2">Uncharacterized protein</fullName>
    </submittedName>
</protein>
<evidence type="ECO:0000256" key="1">
    <source>
        <dbReference type="SAM" id="MobiDB-lite"/>
    </source>
</evidence>
<proteinExistence type="predicted"/>
<accession>A0A438BYA7</accession>
<evidence type="ECO:0000313" key="3">
    <source>
        <dbReference type="Proteomes" id="UP000288805"/>
    </source>
</evidence>
<sequence>MYPLHPVPSLGRLFLFGFLSCMGTIPNYLPSTKIGLLIASMTWVLELESGLEGDFRDQRYYGISQGLYLRIGTDDWMGTRPNQYHFRGAPHMTLLYHHCHHLAIPYNKTRWFIRLHHHQFNQLHRLGHFFCIGRLRLHHILLWHLHSWDGYDDLPIAALLVEFRMPDIERYMGIRCPPFSLDLPDISWVFLILILTYLVQALYGIEDGIAKGLWAESSASDSKGKKPGSDSRPSDVGTIGMMSHRSSRRPQTPR</sequence>
<evidence type="ECO:0000313" key="2">
    <source>
        <dbReference type="EMBL" id="RVW15981.1"/>
    </source>
</evidence>
<feature type="compositionally biased region" description="Basic and acidic residues" evidence="1">
    <location>
        <begin position="222"/>
        <end position="233"/>
    </location>
</feature>